<sequence length="218" mass="24099">MSMTLDKPLALRGAGDGGRAILRTTLTSPYGRKVRMAAQVLGLSDRIELIPADTRDPSDDLREQNPLGKMPCLMTDGETLYDSRVILEFLDSLAEGRGILPRDGRERFHCLTQACLADGVTDAALLMVYEGRFRGAEKISEEWLAHQRGKVERGLSALAAQPPDPARTDAAAISLACTLGYLDWRAPVTWRDRWPELVTWLDRFSTVEPAFKATEAPT</sequence>
<dbReference type="Gene3D" id="3.40.30.10">
    <property type="entry name" value="Glutaredoxin"/>
    <property type="match status" value="1"/>
</dbReference>
<dbReference type="EMBL" id="FOZW01000013">
    <property type="protein sequence ID" value="SFT17871.1"/>
    <property type="molecule type" value="Genomic_DNA"/>
</dbReference>
<dbReference type="Gene3D" id="1.20.1050.10">
    <property type="match status" value="1"/>
</dbReference>
<proteinExistence type="predicted"/>
<keyword evidence="3" id="KW-1185">Reference proteome</keyword>
<dbReference type="CDD" id="cd03205">
    <property type="entry name" value="GST_C_6"/>
    <property type="match status" value="1"/>
</dbReference>
<dbReference type="Pfam" id="PF13410">
    <property type="entry name" value="GST_C_2"/>
    <property type="match status" value="1"/>
</dbReference>
<dbReference type="PANTHER" id="PTHR43968">
    <property type="match status" value="1"/>
</dbReference>
<dbReference type="InterPro" id="IPR036282">
    <property type="entry name" value="Glutathione-S-Trfase_C_sf"/>
</dbReference>
<evidence type="ECO:0000259" key="1">
    <source>
        <dbReference type="PROSITE" id="PS50404"/>
    </source>
</evidence>
<dbReference type="SUPFAM" id="SSF47616">
    <property type="entry name" value="GST C-terminal domain-like"/>
    <property type="match status" value="1"/>
</dbReference>
<dbReference type="Proteomes" id="UP000199392">
    <property type="component" value="Unassembled WGS sequence"/>
</dbReference>
<dbReference type="SUPFAM" id="SSF52833">
    <property type="entry name" value="Thioredoxin-like"/>
    <property type="match status" value="1"/>
</dbReference>
<dbReference type="STRING" id="311180.SAMN04488050_11354"/>
<evidence type="ECO:0000313" key="3">
    <source>
        <dbReference type="Proteomes" id="UP000199392"/>
    </source>
</evidence>
<dbReference type="PROSITE" id="PS50404">
    <property type="entry name" value="GST_NTER"/>
    <property type="match status" value="1"/>
</dbReference>
<dbReference type="InterPro" id="IPR004045">
    <property type="entry name" value="Glutathione_S-Trfase_N"/>
</dbReference>
<accession>A0A1I6VWA5</accession>
<reference evidence="3" key="1">
    <citation type="submission" date="2016-10" db="EMBL/GenBank/DDBJ databases">
        <authorList>
            <person name="Varghese N."/>
            <person name="Submissions S."/>
        </authorList>
    </citation>
    <scope>NUCLEOTIDE SEQUENCE [LARGE SCALE GENOMIC DNA]</scope>
    <source>
        <strain evidence="3">DSM 26894</strain>
    </source>
</reference>
<dbReference type="GO" id="GO:0005737">
    <property type="term" value="C:cytoplasm"/>
    <property type="evidence" value="ECO:0007669"/>
    <property type="project" value="TreeGrafter"/>
</dbReference>
<dbReference type="PANTHER" id="PTHR43968:SF6">
    <property type="entry name" value="GLUTATHIONE S-TRANSFERASE OMEGA"/>
    <property type="match status" value="1"/>
</dbReference>
<protein>
    <submittedName>
        <fullName evidence="2">Glutathione S-transferase</fullName>
    </submittedName>
</protein>
<organism evidence="2 3">
    <name type="scientific">Alloyangia pacifica</name>
    <dbReference type="NCBI Taxonomy" id="311180"/>
    <lineage>
        <taxon>Bacteria</taxon>
        <taxon>Pseudomonadati</taxon>
        <taxon>Pseudomonadota</taxon>
        <taxon>Alphaproteobacteria</taxon>
        <taxon>Rhodobacterales</taxon>
        <taxon>Roseobacteraceae</taxon>
        <taxon>Alloyangia</taxon>
    </lineage>
</organism>
<dbReference type="Pfam" id="PF13409">
    <property type="entry name" value="GST_N_2"/>
    <property type="match status" value="1"/>
</dbReference>
<keyword evidence="2" id="KW-0808">Transferase</keyword>
<evidence type="ECO:0000313" key="2">
    <source>
        <dbReference type="EMBL" id="SFT17871.1"/>
    </source>
</evidence>
<gene>
    <name evidence="2" type="ORF">SAMN04488050_11354</name>
</gene>
<dbReference type="InterPro" id="IPR050983">
    <property type="entry name" value="GST_Omega/HSP26"/>
</dbReference>
<dbReference type="GO" id="GO:0016740">
    <property type="term" value="F:transferase activity"/>
    <property type="evidence" value="ECO:0007669"/>
    <property type="project" value="UniProtKB-KW"/>
</dbReference>
<dbReference type="AlphaFoldDB" id="A0A1I6VWA5"/>
<name>A0A1I6VWA5_9RHOB</name>
<dbReference type="InterPro" id="IPR036249">
    <property type="entry name" value="Thioredoxin-like_sf"/>
</dbReference>
<feature type="domain" description="GST N-terminal" evidence="1">
    <location>
        <begin position="18"/>
        <end position="98"/>
    </location>
</feature>
<dbReference type="RefSeq" id="WP_218124912.1">
    <property type="nucleotide sequence ID" value="NZ_FNCL01000013.1"/>
</dbReference>